<protein>
    <recommendedName>
        <fullName evidence="3">Phytanoyl-CoA hydroxylase</fullName>
    </recommendedName>
</protein>
<dbReference type="SUPFAM" id="SSF51197">
    <property type="entry name" value="Clavaminate synthase-like"/>
    <property type="match status" value="1"/>
</dbReference>
<dbReference type="AlphaFoldDB" id="A0A4S9Y8C8"/>
<evidence type="ECO:0008006" key="3">
    <source>
        <dbReference type="Google" id="ProtNLM"/>
    </source>
</evidence>
<reference evidence="1 2" key="1">
    <citation type="submission" date="2018-10" db="EMBL/GenBank/DDBJ databases">
        <title>Fifty Aureobasidium pullulans genomes reveal a recombining polyextremotolerant generalist.</title>
        <authorList>
            <person name="Gostincar C."/>
            <person name="Turk M."/>
            <person name="Zajc J."/>
            <person name="Gunde-Cimerman N."/>
        </authorList>
    </citation>
    <scope>NUCLEOTIDE SEQUENCE [LARGE SCALE GENOMIC DNA]</scope>
    <source>
        <strain evidence="1 2">EXF-3403</strain>
    </source>
</reference>
<evidence type="ECO:0000313" key="2">
    <source>
        <dbReference type="Proteomes" id="UP000310039"/>
    </source>
</evidence>
<dbReference type="Proteomes" id="UP000310039">
    <property type="component" value="Unassembled WGS sequence"/>
</dbReference>
<dbReference type="PANTHER" id="PTHR40128:SF1">
    <property type="entry name" value="PHYTANOYL-COA HYDROXYLASE"/>
    <property type="match status" value="1"/>
</dbReference>
<name>A0A4S9Y8C8_AURPU</name>
<organism evidence="1 2">
    <name type="scientific">Aureobasidium pullulans</name>
    <name type="common">Black yeast</name>
    <name type="synonym">Pullularia pullulans</name>
    <dbReference type="NCBI Taxonomy" id="5580"/>
    <lineage>
        <taxon>Eukaryota</taxon>
        <taxon>Fungi</taxon>
        <taxon>Dikarya</taxon>
        <taxon>Ascomycota</taxon>
        <taxon>Pezizomycotina</taxon>
        <taxon>Dothideomycetes</taxon>
        <taxon>Dothideomycetidae</taxon>
        <taxon>Dothideales</taxon>
        <taxon>Saccotheciaceae</taxon>
        <taxon>Aureobasidium</taxon>
    </lineage>
</organism>
<dbReference type="EMBL" id="QZBT01000015">
    <property type="protein sequence ID" value="THZ87254.1"/>
    <property type="molecule type" value="Genomic_DNA"/>
</dbReference>
<gene>
    <name evidence="1" type="ORF">D6C84_01853</name>
</gene>
<sequence length="354" mass="39499">MPHSISPTRENVTSSQPKLFVNDGPLENYSWLQPSQPDEPLEELRRKYNEDGYIFLKGLIPREDVLTARRSYFDFMSPSGVLKPGTTSEQGIFDTAKSAAEFPGIGAGAVGGNQRPGDDRAADFVDRALEAHKQDWYKETFCKHFALSDFISRFSGWGDDTLAIKRTLLRNNIPGTHAIGVHYDQIFLRHGEPTAITAWVPMGDIKVNGGGLIYLEKGKSSLSPFFFHLPSYHLANAATAHKLGRDQETSFYNSAISSGLTEEQAEHAFNATMMDTGLLDSAPSAYGKSFNKRWLVADYEAGDVVLHTPFTIHASTVNHDEEGVIRLATDLRFVDSSRRWDGRWDKVYEMDDGL</sequence>
<evidence type="ECO:0000313" key="1">
    <source>
        <dbReference type="EMBL" id="THZ87254.1"/>
    </source>
</evidence>
<dbReference type="Gene3D" id="2.60.120.620">
    <property type="entry name" value="q2cbj1_9rhob like domain"/>
    <property type="match status" value="2"/>
</dbReference>
<dbReference type="PANTHER" id="PTHR40128">
    <property type="entry name" value="EXPRESSED PROTEIN"/>
    <property type="match status" value="1"/>
</dbReference>
<accession>A0A4S9Y8C8</accession>
<proteinExistence type="predicted"/>
<comment type="caution">
    <text evidence="1">The sequence shown here is derived from an EMBL/GenBank/DDBJ whole genome shotgun (WGS) entry which is preliminary data.</text>
</comment>